<dbReference type="GO" id="GO:0008233">
    <property type="term" value="F:peptidase activity"/>
    <property type="evidence" value="ECO:0007669"/>
    <property type="project" value="InterPro"/>
</dbReference>
<feature type="transmembrane region" description="Helical" evidence="2">
    <location>
        <begin position="128"/>
        <end position="151"/>
    </location>
</feature>
<dbReference type="Pfam" id="PF13367">
    <property type="entry name" value="PrsW-protease"/>
    <property type="match status" value="1"/>
</dbReference>
<dbReference type="InterPro" id="IPR026898">
    <property type="entry name" value="PrsW"/>
</dbReference>
<organism evidence="3 4">
    <name type="scientific">Helcobacillus massiliensis</name>
    <dbReference type="NCBI Taxonomy" id="521392"/>
    <lineage>
        <taxon>Bacteria</taxon>
        <taxon>Bacillati</taxon>
        <taxon>Actinomycetota</taxon>
        <taxon>Actinomycetes</taxon>
        <taxon>Micrococcales</taxon>
        <taxon>Dermabacteraceae</taxon>
        <taxon>Helcobacillus</taxon>
    </lineage>
</organism>
<feature type="transmembrane region" description="Helical" evidence="2">
    <location>
        <begin position="304"/>
        <end position="324"/>
    </location>
</feature>
<evidence type="ECO:0000313" key="4">
    <source>
        <dbReference type="Proteomes" id="UP000568050"/>
    </source>
</evidence>
<feature type="compositionally biased region" description="Polar residues" evidence="1">
    <location>
        <begin position="1"/>
        <end position="11"/>
    </location>
</feature>
<protein>
    <submittedName>
        <fullName evidence="3">RsiW-degrading membrane proteinase PrsW (M82 family)</fullName>
    </submittedName>
</protein>
<dbReference type="PANTHER" id="PTHR36844:SF1">
    <property type="entry name" value="PROTEASE PRSW"/>
    <property type="match status" value="1"/>
</dbReference>
<accession>A0A839QRU7</accession>
<name>A0A839QRU7_9MICO</name>
<keyword evidence="2" id="KW-0812">Transmembrane</keyword>
<proteinExistence type="predicted"/>
<keyword evidence="4" id="KW-1185">Reference proteome</keyword>
<feature type="transmembrane region" description="Helical" evidence="2">
    <location>
        <begin position="157"/>
        <end position="178"/>
    </location>
</feature>
<feature type="transmembrane region" description="Helical" evidence="2">
    <location>
        <begin position="231"/>
        <end position="253"/>
    </location>
</feature>
<evidence type="ECO:0000256" key="2">
    <source>
        <dbReference type="SAM" id="Phobius"/>
    </source>
</evidence>
<evidence type="ECO:0000313" key="3">
    <source>
        <dbReference type="EMBL" id="MBB3023203.1"/>
    </source>
</evidence>
<dbReference type="Proteomes" id="UP000568050">
    <property type="component" value="Unassembled WGS sequence"/>
</dbReference>
<reference evidence="3 4" key="1">
    <citation type="submission" date="2020-08" db="EMBL/GenBank/DDBJ databases">
        <title>Sequencing the genomes of 1000 actinobacteria strains.</title>
        <authorList>
            <person name="Klenk H.-P."/>
        </authorList>
    </citation>
    <scope>NUCLEOTIDE SEQUENCE [LARGE SCALE GENOMIC DNA]</scope>
    <source>
        <strain evidence="3 4">DSM 23040</strain>
    </source>
</reference>
<feature type="transmembrane region" description="Helical" evidence="2">
    <location>
        <begin position="331"/>
        <end position="351"/>
    </location>
</feature>
<sequence>MWQQQPVQQSYEVPKLFETGLRRVQGGGTGLRRRAGAQPQQPPSVPRGPGTTGQPQGPGYGGQQQFAQPQGVSGGPRPRRQAPAPALDQWGQPVTQPQQIQPESAWGTQLRRIEAVNNEVRTVNWRAVIGWLMVPVLLLVLAASFLLYALTFGVLGTAFYGTVAFCSLVVIILVMFLVDMWHPMPVYMKIIAVLWGAGVSTMIAGILNSVFGEFAYAYFLDEQTAHAATAMFSAPVTEELLKGLGVALIFLVFRKHITGPLDGIIIGALVGGGFAFVENIQYYLRAAEAGGVQAATMLIVVRGVLGIWGHCVFTSMTGMVIGLIDRRFGLVPAILSFLVAPLPAMFLHFMWNFSSTLLGGFGGLVLLAIGWFVMFTIWFILIAVLIRLESGLTRARLGDYANQGWLTHDEVTMLATWSGRREGRRWAATFNAKPTMKKFIRQAAELAFTRQRLLADGAKPRHLEAEQYFLNHMEANRANLLSQARQAGVVPQGVGYGR</sequence>
<dbReference type="RefSeq" id="WP_183376177.1">
    <property type="nucleotide sequence ID" value="NZ_CBCSFZ010000006.1"/>
</dbReference>
<dbReference type="PANTHER" id="PTHR36844">
    <property type="entry name" value="PROTEASE PRSW"/>
    <property type="match status" value="1"/>
</dbReference>
<feature type="region of interest" description="Disordered" evidence="1">
    <location>
        <begin position="1"/>
        <end position="98"/>
    </location>
</feature>
<feature type="transmembrane region" description="Helical" evidence="2">
    <location>
        <begin position="190"/>
        <end position="211"/>
    </location>
</feature>
<evidence type="ECO:0000256" key="1">
    <source>
        <dbReference type="SAM" id="MobiDB-lite"/>
    </source>
</evidence>
<feature type="transmembrane region" description="Helical" evidence="2">
    <location>
        <begin position="265"/>
        <end position="284"/>
    </location>
</feature>
<comment type="caution">
    <text evidence="3">The sequence shown here is derived from an EMBL/GenBank/DDBJ whole genome shotgun (WGS) entry which is preliminary data.</text>
</comment>
<gene>
    <name evidence="3" type="ORF">FHX50_001488</name>
</gene>
<feature type="transmembrane region" description="Helical" evidence="2">
    <location>
        <begin position="357"/>
        <end position="386"/>
    </location>
</feature>
<dbReference type="AlphaFoldDB" id="A0A839QRU7"/>
<dbReference type="EMBL" id="JACHWP010000003">
    <property type="protein sequence ID" value="MBB3023203.1"/>
    <property type="molecule type" value="Genomic_DNA"/>
</dbReference>
<keyword evidence="2" id="KW-0472">Membrane</keyword>
<keyword evidence="2" id="KW-1133">Transmembrane helix</keyword>